<feature type="compositionally biased region" description="Polar residues" evidence="1">
    <location>
        <begin position="496"/>
        <end position="510"/>
    </location>
</feature>
<reference evidence="3 4" key="1">
    <citation type="journal article" date="2021" name="Hortic Res">
        <title>Chromosome-scale assembly of the Dendrobium chrysotoxum genome enhances the understanding of orchid evolution.</title>
        <authorList>
            <person name="Zhang Y."/>
            <person name="Zhang G.Q."/>
            <person name="Zhang D."/>
            <person name="Liu X.D."/>
            <person name="Xu X.Y."/>
            <person name="Sun W.H."/>
            <person name="Yu X."/>
            <person name="Zhu X."/>
            <person name="Wang Z.W."/>
            <person name="Zhao X."/>
            <person name="Zhong W.Y."/>
            <person name="Chen H."/>
            <person name="Yin W.L."/>
            <person name="Huang T."/>
            <person name="Niu S.C."/>
            <person name="Liu Z.J."/>
        </authorList>
    </citation>
    <scope>NUCLEOTIDE SEQUENCE [LARGE SCALE GENOMIC DNA]</scope>
    <source>
        <strain evidence="3">Lindl</strain>
    </source>
</reference>
<accession>A0AAV7GN63</accession>
<comment type="caution">
    <text evidence="3">The sequence shown here is derived from an EMBL/GenBank/DDBJ whole genome shotgun (WGS) entry which is preliminary data.</text>
</comment>
<gene>
    <name evidence="3" type="ORF">IEQ34_014884</name>
</gene>
<evidence type="ECO:0000256" key="1">
    <source>
        <dbReference type="SAM" id="MobiDB-lite"/>
    </source>
</evidence>
<feature type="region of interest" description="Disordered" evidence="1">
    <location>
        <begin position="308"/>
        <end position="361"/>
    </location>
</feature>
<feature type="region of interest" description="Disordered" evidence="1">
    <location>
        <begin position="496"/>
        <end position="522"/>
    </location>
</feature>
<evidence type="ECO:0000313" key="3">
    <source>
        <dbReference type="EMBL" id="KAH0456977.1"/>
    </source>
</evidence>
<dbReference type="EMBL" id="JAGFBR010000013">
    <property type="protein sequence ID" value="KAH0456977.1"/>
    <property type="molecule type" value="Genomic_DNA"/>
</dbReference>
<dbReference type="AlphaFoldDB" id="A0AAV7GN63"/>
<feature type="compositionally biased region" description="Basic and acidic residues" evidence="1">
    <location>
        <begin position="337"/>
        <end position="353"/>
    </location>
</feature>
<keyword evidence="2" id="KW-0472">Membrane</keyword>
<proteinExistence type="predicted"/>
<protein>
    <submittedName>
        <fullName evidence="3">Uncharacterized protein</fullName>
    </submittedName>
</protein>
<evidence type="ECO:0000313" key="4">
    <source>
        <dbReference type="Proteomes" id="UP000775213"/>
    </source>
</evidence>
<name>A0AAV7GN63_DENCH</name>
<organism evidence="3 4">
    <name type="scientific">Dendrobium chrysotoxum</name>
    <name type="common">Orchid</name>
    <dbReference type="NCBI Taxonomy" id="161865"/>
    <lineage>
        <taxon>Eukaryota</taxon>
        <taxon>Viridiplantae</taxon>
        <taxon>Streptophyta</taxon>
        <taxon>Embryophyta</taxon>
        <taxon>Tracheophyta</taxon>
        <taxon>Spermatophyta</taxon>
        <taxon>Magnoliopsida</taxon>
        <taxon>Liliopsida</taxon>
        <taxon>Asparagales</taxon>
        <taxon>Orchidaceae</taxon>
        <taxon>Epidendroideae</taxon>
        <taxon>Malaxideae</taxon>
        <taxon>Dendrobiinae</taxon>
        <taxon>Dendrobium</taxon>
    </lineage>
</organism>
<evidence type="ECO:0000256" key="2">
    <source>
        <dbReference type="SAM" id="Phobius"/>
    </source>
</evidence>
<feature type="transmembrane region" description="Helical" evidence="2">
    <location>
        <begin position="122"/>
        <end position="144"/>
    </location>
</feature>
<dbReference type="Proteomes" id="UP000775213">
    <property type="component" value="Unassembled WGS sequence"/>
</dbReference>
<feature type="compositionally biased region" description="Polar residues" evidence="1">
    <location>
        <begin position="320"/>
        <end position="329"/>
    </location>
</feature>
<keyword evidence="4" id="KW-1185">Reference proteome</keyword>
<keyword evidence="2" id="KW-1133">Transmembrane helix</keyword>
<keyword evidence="2" id="KW-0812">Transmembrane</keyword>
<sequence>MGTLISDGFLVRQSVFSLSSRLTSIKYPTFIHSTRQRCTWKRKHVNLFCSTFASPDPDFSIYGGWEELELTEEAGDSGLLEPFRRFIIALGIDDKKHALPFLLGFFAALTVSRVRFLTIALLPVSIVVFLGGFAIGAAQAGFVVKKMGRSGDGLGVFEEKLKQLEALFSDLDGKMSYLREGLAGGINVDDLGMGGAETYLQIIEYVRAAIGEAQKTLTDSFSNDLFEGHIDFDVGAKKLNQKSSRKTMELRASGIDFFQFFAGMLHESVIGSKSKKPKDSINEKLGQQLNPVDAKGPFIVSEREMDAGNEFGESRRRQLRSVNKQSSNVEEYGMPSNDKRGGIERTTPGKDRSNNNLWKNGHTITNDVSILNSVENNFKNGSAGSDMFSFDEEGNNENGSSSSWRFMTNRGSFKKIVFEQNYERGAFNNNLNDSAEGNIFQKRTKNMEYLTRESKSSLHEHTLEIRNRVHEPSCRSDSSELQEKQMNGFDFEESTATLRNHPSLGSQRPTNARGECKMPDSSNISMDEKFADGIKEASYLLTRAREFMMTQAGEEQADATLYKAADLLSAAIDMRPMSLVAVGQLGNTYLLHGELKLKVTRELRTLLLRSDSLLNGKPGGLRLKKNDSIVTNREEIASVLVSVCEECEGLLVKAGRKYRRALSIDGNDVRALYNWGIALCFRAQLIADVGPEAAMDADKVYLLQLINSML</sequence>
<dbReference type="PANTHER" id="PTHR36888">
    <property type="entry name" value="TETRATRICOPEPTIDE-LIKE HELICAL DOMAIN-CONTAINING PROTEIN-RELATED"/>
    <property type="match status" value="1"/>
</dbReference>
<dbReference type="InterPro" id="IPR011990">
    <property type="entry name" value="TPR-like_helical_dom_sf"/>
</dbReference>
<dbReference type="SUPFAM" id="SSF48452">
    <property type="entry name" value="TPR-like"/>
    <property type="match status" value="1"/>
</dbReference>
<dbReference type="PANTHER" id="PTHR36888:SF2">
    <property type="entry name" value="TETRATRICOPEPTIDE REPEAT (TPR)-LIKE SUPERFAMILY PROTEIN"/>
    <property type="match status" value="1"/>
</dbReference>